<dbReference type="FunFam" id="3.40.50.2000:FF:000038">
    <property type="entry name" value="UDP-GlucuronosylTransferase"/>
    <property type="match status" value="1"/>
</dbReference>
<reference evidence="13 14" key="2">
    <citation type="journal article" date="2011" name="PLoS Genet.">
        <title>Caenorhabditis briggsae recombinant inbred line genotypes reveal inter-strain incompatibility and the evolution of recombination.</title>
        <authorList>
            <person name="Ross J.A."/>
            <person name="Koboldt D.C."/>
            <person name="Staisch J.E."/>
            <person name="Chamberlin H.M."/>
            <person name="Gupta B.P."/>
            <person name="Miller R.D."/>
            <person name="Baird S.E."/>
            <person name="Haag E.S."/>
        </authorList>
    </citation>
    <scope>NUCLEOTIDE SEQUENCE [LARGE SCALE GENOMIC DNA]</scope>
    <source>
        <strain evidence="13 14">AF16</strain>
    </source>
</reference>
<feature type="chain" id="PRO_5012994335" description="glucuronosyltransferase" evidence="12">
    <location>
        <begin position="16"/>
        <end position="614"/>
    </location>
</feature>
<evidence type="ECO:0000256" key="10">
    <source>
        <dbReference type="ARBA" id="ARBA00047475"/>
    </source>
</evidence>
<evidence type="ECO:0000256" key="7">
    <source>
        <dbReference type="ARBA" id="ARBA00022729"/>
    </source>
</evidence>
<comment type="subcellular location">
    <subcellularLocation>
        <location evidence="1">Membrane</location>
        <topology evidence="1">Single-pass membrane protein</topology>
    </subcellularLocation>
</comment>
<dbReference type="InterPro" id="IPR050271">
    <property type="entry name" value="UDP-glycosyltransferase"/>
</dbReference>
<dbReference type="EMBL" id="HE601320">
    <property type="protein sequence ID" value="CAP26836.2"/>
    <property type="molecule type" value="Genomic_DNA"/>
</dbReference>
<dbReference type="GO" id="GO:0008194">
    <property type="term" value="F:UDP-glycosyltransferase activity"/>
    <property type="evidence" value="ECO:0000318"/>
    <property type="project" value="GO_Central"/>
</dbReference>
<dbReference type="InterPro" id="IPR002213">
    <property type="entry name" value="UDP_glucos_trans"/>
</dbReference>
<evidence type="ECO:0000256" key="11">
    <source>
        <dbReference type="SAM" id="Phobius"/>
    </source>
</evidence>
<name>A8X2H6_CAEBR</name>
<evidence type="ECO:0000313" key="15">
    <source>
        <dbReference type="WormBase" id="CBG06545"/>
    </source>
</evidence>
<dbReference type="SUPFAM" id="SSF53756">
    <property type="entry name" value="UDP-Glycosyltransferase/glycogen phosphorylase"/>
    <property type="match status" value="1"/>
</dbReference>
<evidence type="ECO:0000313" key="13">
    <source>
        <dbReference type="EMBL" id="CAP26836.2"/>
    </source>
</evidence>
<feature type="transmembrane region" description="Helical" evidence="11">
    <location>
        <begin position="577"/>
        <end position="600"/>
    </location>
</feature>
<protein>
    <recommendedName>
        <fullName evidence="3">glucuronosyltransferase</fullName>
        <ecNumber evidence="3">2.4.1.17</ecNumber>
    </recommendedName>
</protein>
<dbReference type="PANTHER" id="PTHR48043:SF39">
    <property type="entry name" value="GLUCURONOSYLTRANSFERASE"/>
    <property type="match status" value="1"/>
</dbReference>
<evidence type="ECO:0000256" key="2">
    <source>
        <dbReference type="ARBA" id="ARBA00009995"/>
    </source>
</evidence>
<dbReference type="GO" id="GO:0016020">
    <property type="term" value="C:membrane"/>
    <property type="evidence" value="ECO:0007669"/>
    <property type="project" value="UniProtKB-SubCell"/>
</dbReference>
<dbReference type="CTD" id="8589470"/>
<gene>
    <name evidence="13 15" type="ORF">CBG06545</name>
    <name evidence="13" type="ORF">CBG_06545</name>
</gene>
<dbReference type="eggNOG" id="KOG1192">
    <property type="taxonomic scope" value="Eukaryota"/>
</dbReference>
<dbReference type="InterPro" id="IPR035595">
    <property type="entry name" value="UDP_glycos_trans_CS"/>
</dbReference>
<feature type="transmembrane region" description="Helical" evidence="11">
    <location>
        <begin position="494"/>
        <end position="516"/>
    </location>
</feature>
<dbReference type="WormBase" id="CBG06545">
    <property type="protein sequence ID" value="CBP28508"/>
    <property type="gene ID" value="WBGene00028806"/>
</dbReference>
<dbReference type="RefSeq" id="XP_002647471.2">
    <property type="nucleotide sequence ID" value="XM_002647425.2"/>
</dbReference>
<evidence type="ECO:0000256" key="1">
    <source>
        <dbReference type="ARBA" id="ARBA00004167"/>
    </source>
</evidence>
<proteinExistence type="inferred from homology"/>
<evidence type="ECO:0000256" key="8">
    <source>
        <dbReference type="ARBA" id="ARBA00022989"/>
    </source>
</evidence>
<dbReference type="PANTHER" id="PTHR48043">
    <property type="entry name" value="EG:EG0003.4 PROTEIN-RELATED"/>
    <property type="match status" value="1"/>
</dbReference>
<keyword evidence="4" id="KW-0328">Glycosyltransferase</keyword>
<dbReference type="EC" id="2.4.1.17" evidence="3"/>
<keyword evidence="14" id="KW-1185">Reference proteome</keyword>
<keyword evidence="5" id="KW-0808">Transferase</keyword>
<evidence type="ECO:0000256" key="12">
    <source>
        <dbReference type="SAM" id="SignalP"/>
    </source>
</evidence>
<keyword evidence="6 11" id="KW-0812">Transmembrane</keyword>
<evidence type="ECO:0000256" key="9">
    <source>
        <dbReference type="ARBA" id="ARBA00023136"/>
    </source>
</evidence>
<dbReference type="CDD" id="cd03784">
    <property type="entry name" value="GT1_Gtf-like"/>
    <property type="match status" value="1"/>
</dbReference>
<sequence>MIIVLLLSLFIFTDSFRILVYSPAFAGSHTNFMARIADTLTESGHNVTFFVPIFDEARSDQLGVKLTKNVIVMEKSEEMKLDPITVDNITATYWHITVNSKGGHSLFEPVHKLTVQSCRSLFSNSELLETLRAHEYDVGIAEPLMTCSLALFRHLKIEKVILASSCPNYDSVMAAMGEPADTSYVPSIFSEVSGDRMDFADRLENYDMYSFMIERYSQMYDDEAKVYRRFLGEDFPDWRELIPDASVHFTNSIPYLDFPRPSIQKTIDIGGISVDLEKIQSETLNGDFDRILDLREKTMFISFGTLAKSSEMPKNYKENLLEVFKSEPNTTFIWKYEHDDVRFAESLENLELVKWAPQTALLNDKRLSAFLSHGGLGSTIETVFLGKPTIMVPIFFDQCRNANMLSRLGTSITLRKTDLGNFDKLKSYFHQILHNDSFRKNAEHVADVIRNQPIKPKQLVVKYTEFVGNYGPFHHMTPYSLKMPWIQRYGYDVLLFKIGAILAPVVLLAAAFKLFLRRFFFSKKNAEHVADVIRNQPIKPKELVVKYTEFVGNYGPFHHMTPYSLKMPWFQRYGYDVLLFKIGSFLAPVVLLAAIFKLFLQLERFSVSAVKKNK</sequence>
<keyword evidence="8 11" id="KW-1133">Transmembrane helix</keyword>
<accession>A8X2H6</accession>
<evidence type="ECO:0000256" key="5">
    <source>
        <dbReference type="ARBA" id="ARBA00022679"/>
    </source>
</evidence>
<dbReference type="FunFam" id="3.40.50.2000:FF:000204">
    <property type="entry name" value="UDP-glucuronosyltransferase"/>
    <property type="match status" value="1"/>
</dbReference>
<organism evidence="13 14">
    <name type="scientific">Caenorhabditis briggsae</name>
    <dbReference type="NCBI Taxonomy" id="6238"/>
    <lineage>
        <taxon>Eukaryota</taxon>
        <taxon>Metazoa</taxon>
        <taxon>Ecdysozoa</taxon>
        <taxon>Nematoda</taxon>
        <taxon>Chromadorea</taxon>
        <taxon>Rhabditida</taxon>
        <taxon>Rhabditina</taxon>
        <taxon>Rhabditomorpha</taxon>
        <taxon>Rhabditoidea</taxon>
        <taxon>Rhabditidae</taxon>
        <taxon>Peloderinae</taxon>
        <taxon>Caenorhabditis</taxon>
    </lineage>
</organism>
<keyword evidence="7 12" id="KW-0732">Signal</keyword>
<dbReference type="Gene3D" id="3.40.50.2000">
    <property type="entry name" value="Glycogen Phosphorylase B"/>
    <property type="match status" value="2"/>
</dbReference>
<evidence type="ECO:0000256" key="3">
    <source>
        <dbReference type="ARBA" id="ARBA00012544"/>
    </source>
</evidence>
<evidence type="ECO:0000256" key="6">
    <source>
        <dbReference type="ARBA" id="ARBA00022692"/>
    </source>
</evidence>
<comment type="similarity">
    <text evidence="2">Belongs to the UDP-glycosyltransferase family.</text>
</comment>
<keyword evidence="9 11" id="KW-0472">Membrane</keyword>
<dbReference type="InParanoid" id="A8X2H6"/>
<evidence type="ECO:0000256" key="4">
    <source>
        <dbReference type="ARBA" id="ARBA00022676"/>
    </source>
</evidence>
<dbReference type="Proteomes" id="UP000008549">
    <property type="component" value="Unassembled WGS sequence"/>
</dbReference>
<dbReference type="STRING" id="6238.A8X2H6"/>
<dbReference type="OMA" id="FDQHSFT"/>
<reference evidence="13 14" key="1">
    <citation type="journal article" date="2003" name="PLoS Biol.">
        <title>The genome sequence of Caenorhabditis briggsae: a platform for comparative genomics.</title>
        <authorList>
            <person name="Stein L.D."/>
            <person name="Bao Z."/>
            <person name="Blasiar D."/>
            <person name="Blumenthal T."/>
            <person name="Brent M.R."/>
            <person name="Chen N."/>
            <person name="Chinwalla A."/>
            <person name="Clarke L."/>
            <person name="Clee C."/>
            <person name="Coghlan A."/>
            <person name="Coulson A."/>
            <person name="D'Eustachio P."/>
            <person name="Fitch D.H."/>
            <person name="Fulton L.A."/>
            <person name="Fulton R.E."/>
            <person name="Griffiths-Jones S."/>
            <person name="Harris T.W."/>
            <person name="Hillier L.W."/>
            <person name="Kamath R."/>
            <person name="Kuwabara P.E."/>
            <person name="Mardis E.R."/>
            <person name="Marra M.A."/>
            <person name="Miner T.L."/>
            <person name="Minx P."/>
            <person name="Mullikin J.C."/>
            <person name="Plumb R.W."/>
            <person name="Rogers J."/>
            <person name="Schein J.E."/>
            <person name="Sohrmann M."/>
            <person name="Spieth J."/>
            <person name="Stajich J.E."/>
            <person name="Wei C."/>
            <person name="Willey D."/>
            <person name="Wilson R.K."/>
            <person name="Durbin R."/>
            <person name="Waterston R.H."/>
        </authorList>
    </citation>
    <scope>NUCLEOTIDE SEQUENCE [LARGE SCALE GENOMIC DNA]</scope>
    <source>
        <strain evidence="13 14">AF16</strain>
    </source>
</reference>
<dbReference type="Pfam" id="PF00201">
    <property type="entry name" value="UDPGT"/>
    <property type="match status" value="1"/>
</dbReference>
<dbReference type="GeneID" id="8589470"/>
<dbReference type="KEGG" id="cbr:CBG_06545"/>
<comment type="catalytic activity">
    <reaction evidence="10">
        <text>glucuronate acceptor + UDP-alpha-D-glucuronate = acceptor beta-D-glucuronoside + UDP + H(+)</text>
        <dbReference type="Rhea" id="RHEA:21032"/>
        <dbReference type="ChEBI" id="CHEBI:15378"/>
        <dbReference type="ChEBI" id="CHEBI:58052"/>
        <dbReference type="ChEBI" id="CHEBI:58223"/>
        <dbReference type="ChEBI" id="CHEBI:132367"/>
        <dbReference type="ChEBI" id="CHEBI:132368"/>
        <dbReference type="EC" id="2.4.1.17"/>
    </reaction>
</comment>
<dbReference type="AlphaFoldDB" id="A8X2H6"/>
<feature type="signal peptide" evidence="12">
    <location>
        <begin position="1"/>
        <end position="15"/>
    </location>
</feature>
<dbReference type="GO" id="GO:0015020">
    <property type="term" value="F:glucuronosyltransferase activity"/>
    <property type="evidence" value="ECO:0007669"/>
    <property type="project" value="UniProtKB-EC"/>
</dbReference>
<dbReference type="HOGENOM" id="CLU_012949_1_4_1"/>
<evidence type="ECO:0000313" key="14">
    <source>
        <dbReference type="Proteomes" id="UP000008549"/>
    </source>
</evidence>
<dbReference type="PROSITE" id="PS00375">
    <property type="entry name" value="UDPGT"/>
    <property type="match status" value="1"/>
</dbReference>